<dbReference type="PANTHER" id="PTHR47926:SF543">
    <property type="entry name" value="(WILD MALAYSIAN BANANA) HYPOTHETICAL PROTEIN"/>
    <property type="match status" value="1"/>
</dbReference>
<dbReference type="GO" id="GO:0009451">
    <property type="term" value="P:RNA modification"/>
    <property type="evidence" value="ECO:0000318"/>
    <property type="project" value="GO_Central"/>
</dbReference>
<feature type="repeat" description="PPR" evidence="2">
    <location>
        <begin position="354"/>
        <end position="388"/>
    </location>
</feature>
<reference evidence="5" key="1">
    <citation type="journal article" date="2016" name="Nature">
        <title>The genome of the seagrass Zostera marina reveals angiosperm adaptation to the sea.</title>
        <authorList>
            <person name="Olsen J.L."/>
            <person name="Rouze P."/>
            <person name="Verhelst B."/>
            <person name="Lin Y.-C."/>
            <person name="Bayer T."/>
            <person name="Collen J."/>
            <person name="Dattolo E."/>
            <person name="De Paoli E."/>
            <person name="Dittami S."/>
            <person name="Maumus F."/>
            <person name="Michel G."/>
            <person name="Kersting A."/>
            <person name="Lauritano C."/>
            <person name="Lohaus R."/>
            <person name="Toepel M."/>
            <person name="Tonon T."/>
            <person name="Vanneste K."/>
            <person name="Amirebrahimi M."/>
            <person name="Brakel J."/>
            <person name="Bostroem C."/>
            <person name="Chovatia M."/>
            <person name="Grimwood J."/>
            <person name="Jenkins J.W."/>
            <person name="Jueterbock A."/>
            <person name="Mraz A."/>
            <person name="Stam W.T."/>
            <person name="Tice H."/>
            <person name="Bornberg-Bauer E."/>
            <person name="Green P.J."/>
            <person name="Pearson G.A."/>
            <person name="Procaccini G."/>
            <person name="Duarte C.M."/>
            <person name="Schmutz J."/>
            <person name="Reusch T.B.H."/>
            <person name="Van de Peer Y."/>
        </authorList>
    </citation>
    <scope>NUCLEOTIDE SEQUENCE [LARGE SCALE GENOMIC DNA]</scope>
    <source>
        <strain evidence="5">cv. Finnish</strain>
    </source>
</reference>
<dbReference type="Pfam" id="PF14432">
    <property type="entry name" value="DYW_deaminase"/>
    <property type="match status" value="1"/>
</dbReference>
<dbReference type="FunFam" id="1.25.40.10:FF:001139">
    <property type="entry name" value="Uncharacterized protein"/>
    <property type="match status" value="1"/>
</dbReference>
<organism evidence="4 5">
    <name type="scientific">Zostera marina</name>
    <name type="common">Eelgrass</name>
    <dbReference type="NCBI Taxonomy" id="29655"/>
    <lineage>
        <taxon>Eukaryota</taxon>
        <taxon>Viridiplantae</taxon>
        <taxon>Streptophyta</taxon>
        <taxon>Embryophyta</taxon>
        <taxon>Tracheophyta</taxon>
        <taxon>Spermatophyta</taxon>
        <taxon>Magnoliopsida</taxon>
        <taxon>Liliopsida</taxon>
        <taxon>Zosteraceae</taxon>
        <taxon>Zostera</taxon>
    </lineage>
</organism>
<dbReference type="Pfam" id="PF20430">
    <property type="entry name" value="Eplus_motif"/>
    <property type="match status" value="1"/>
</dbReference>
<dbReference type="Pfam" id="PF20431">
    <property type="entry name" value="E_motif"/>
    <property type="match status" value="1"/>
</dbReference>
<dbReference type="InterPro" id="IPR032867">
    <property type="entry name" value="DYW_dom"/>
</dbReference>
<dbReference type="Pfam" id="PF01535">
    <property type="entry name" value="PPR"/>
    <property type="match status" value="6"/>
</dbReference>
<evidence type="ECO:0000313" key="4">
    <source>
        <dbReference type="EMBL" id="KMZ58390.1"/>
    </source>
</evidence>
<dbReference type="PANTHER" id="PTHR47926">
    <property type="entry name" value="PENTATRICOPEPTIDE REPEAT-CONTAINING PROTEIN"/>
    <property type="match status" value="1"/>
</dbReference>
<dbReference type="FunFam" id="1.25.40.10:FF:000031">
    <property type="entry name" value="Pentatricopeptide repeat-containing protein mitochondrial"/>
    <property type="match status" value="1"/>
</dbReference>
<dbReference type="OrthoDB" id="3231855at2759"/>
<feature type="repeat" description="PPR" evidence="2">
    <location>
        <begin position="559"/>
        <end position="593"/>
    </location>
</feature>
<name>A0A0K9NQY2_ZOSMR</name>
<dbReference type="InterPro" id="IPR046848">
    <property type="entry name" value="E_motif"/>
</dbReference>
<dbReference type="OMA" id="AWEAVDC"/>
<dbReference type="STRING" id="29655.A0A0K9NQY2"/>
<accession>A0A0K9NQY2</accession>
<dbReference type="NCBIfam" id="TIGR00756">
    <property type="entry name" value="PPR"/>
    <property type="match status" value="5"/>
</dbReference>
<comment type="caution">
    <text evidence="4">The sequence shown here is derived from an EMBL/GenBank/DDBJ whole genome shotgun (WGS) entry which is preliminary data.</text>
</comment>
<feature type="repeat" description="PPR" evidence="2">
    <location>
        <begin position="79"/>
        <end position="113"/>
    </location>
</feature>
<evidence type="ECO:0000313" key="5">
    <source>
        <dbReference type="Proteomes" id="UP000036987"/>
    </source>
</evidence>
<dbReference type="AlphaFoldDB" id="A0A0K9NQY2"/>
<dbReference type="Pfam" id="PF13041">
    <property type="entry name" value="PPR_2"/>
    <property type="match status" value="3"/>
</dbReference>
<dbReference type="GO" id="GO:0008270">
    <property type="term" value="F:zinc ion binding"/>
    <property type="evidence" value="ECO:0007669"/>
    <property type="project" value="InterPro"/>
</dbReference>
<gene>
    <name evidence="4" type="ORF">ZOSMA_77G00490</name>
</gene>
<dbReference type="PROSITE" id="PS51375">
    <property type="entry name" value="PPR"/>
    <property type="match status" value="7"/>
</dbReference>
<dbReference type="Proteomes" id="UP000036987">
    <property type="component" value="Unassembled WGS sequence"/>
</dbReference>
<dbReference type="FunFam" id="1.25.40.10:FF:001086">
    <property type="entry name" value="Pentatricopeptide repeat-containing protein At4g33170"/>
    <property type="match status" value="1"/>
</dbReference>
<protein>
    <submittedName>
        <fullName evidence="4">Pentatricopeptide repeat-containing protein</fullName>
    </submittedName>
</protein>
<proteinExistence type="predicted"/>
<feature type="repeat" description="PPR" evidence="2">
    <location>
        <begin position="801"/>
        <end position="835"/>
    </location>
</feature>
<dbReference type="FunFam" id="1.25.40.10:FF:000366">
    <property type="entry name" value="Pentatricopeptide (PPR) repeat-containing protein"/>
    <property type="match status" value="1"/>
</dbReference>
<sequence length="973" mass="108272">MPLTKIQSHKILSATTLHRLLRSVASTGEICLLSRCHSLVITSGNNRDVFLTNNLITLYSKFNSLIFARQLFDHFPHKDTVTYNSLLSAYASHGKNEDSLSLFRLMLRSGMPTTALSFTSVLKVCSFETKLLCVGQGLHAIGFRVGVVGDALVSSSLVGFYSKFGLVEAARKGFDEMDRSCRDSVLWGIMIKAYCQLGLQTEAILLFSEMRRDGMCDNHDGPSSVFIAGVSGKNLELIKAIWIKACLFDIQSDVIALNKSMTEHLKLREFSAVFRLFMQMRRLAVGYDNVTFVCVISASTFIKCIEFGKQIHNVVLKIGFHHDLSVSNNIINMYSKLGFLHSAGQVFDEMKDRDLISWNSMISSYTRDGFEEGSIALFFSMLENGIVPDEFTLSSILRACSASEIFSSLCEPLHCCVLKMGLDSDTFVLTGLVSVYAKNGSVAEAELLATQMDCYDLGICNALISGYVAIGNNFKALDFFFVSMPTMTTEAFDHYTLGTVLKACGALVAFTQGKQIHTYAIKSGYVSDLCVSSGILDMYLKCGDTEKAFMIFSTMSDPDSVAWTAMISGCVENGDEDHGFNLYHQMVRSGIVPNKFILASVVKACSFLAALDQGRQLHANALKMDCLSDDYVGTSIVDMYAKCGNIEDSYLVFKGLDTRSLSSWNAMVVGLSQHGHAKEALGLFDEMRECGLKPDKITFIGVLSACSHSGKVSEAYGYFESMSKDYKIPPEIEHYSCLVDVLSRAGLFMEAENIMETMPFEASASMYTALLGACSRDRGGNYSSEIGERVAKRLLCLEPIDSSAYVLLSNIYATSHQWDEADEVRMVMKRRGVKKDPGYSWLEAEKKVHLFVVDDRSHPEADSIYKKVDELMSRIKDAGYVPDTDLVVHNVEEEEKERCLYYHSEKLAVAYGLITSPPTLKKIRIIKNLRVCGDCHTAIKYISKLVNREFVIRDANRFHHFFTDGHCSCGDYW</sequence>
<dbReference type="Gene3D" id="1.25.40.10">
    <property type="entry name" value="Tetratricopeptide repeat domain"/>
    <property type="match status" value="6"/>
</dbReference>
<dbReference type="InterPro" id="IPR046960">
    <property type="entry name" value="PPR_At4g14850-like_plant"/>
</dbReference>
<evidence type="ECO:0000256" key="2">
    <source>
        <dbReference type="PROSITE-ProRule" id="PRU00708"/>
    </source>
</evidence>
<evidence type="ECO:0000256" key="1">
    <source>
        <dbReference type="ARBA" id="ARBA00022737"/>
    </source>
</evidence>
<keyword evidence="1" id="KW-0677">Repeat</keyword>
<feature type="repeat" description="PPR" evidence="2">
    <location>
        <begin position="695"/>
        <end position="729"/>
    </location>
</feature>
<feature type="domain" description="DYW" evidence="3">
    <location>
        <begin position="879"/>
        <end position="973"/>
    </location>
</feature>
<evidence type="ECO:0000259" key="3">
    <source>
        <dbReference type="Pfam" id="PF14432"/>
    </source>
</evidence>
<dbReference type="InterPro" id="IPR011990">
    <property type="entry name" value="TPR-like_helical_dom_sf"/>
</dbReference>
<feature type="repeat" description="PPR" evidence="2">
    <location>
        <begin position="183"/>
        <end position="217"/>
    </location>
</feature>
<feature type="repeat" description="PPR" evidence="2">
    <location>
        <begin position="660"/>
        <end position="694"/>
    </location>
</feature>
<keyword evidence="5" id="KW-1185">Reference proteome</keyword>
<dbReference type="InterPro" id="IPR046849">
    <property type="entry name" value="E2_motif"/>
</dbReference>
<dbReference type="EMBL" id="LFYR01001945">
    <property type="protein sequence ID" value="KMZ58390.1"/>
    <property type="molecule type" value="Genomic_DNA"/>
</dbReference>
<dbReference type="GO" id="GO:0003723">
    <property type="term" value="F:RNA binding"/>
    <property type="evidence" value="ECO:0007669"/>
    <property type="project" value="InterPro"/>
</dbReference>
<dbReference type="InterPro" id="IPR002885">
    <property type="entry name" value="PPR_rpt"/>
</dbReference>